<dbReference type="EMBL" id="MU032347">
    <property type="protein sequence ID" value="KAF3765563.1"/>
    <property type="molecule type" value="Genomic_DNA"/>
</dbReference>
<dbReference type="InterPro" id="IPR002401">
    <property type="entry name" value="Cyt_P450_E_grp-I"/>
</dbReference>
<name>A0A9P4Y300_CRYP1</name>
<dbReference type="Proteomes" id="UP000803844">
    <property type="component" value="Unassembled WGS sequence"/>
</dbReference>
<dbReference type="InterPro" id="IPR050529">
    <property type="entry name" value="CYP450_sterol_14alpha_dmase"/>
</dbReference>
<comment type="similarity">
    <text evidence="1">Belongs to the cytochrome P450 family.</text>
</comment>
<dbReference type="RefSeq" id="XP_040776524.1">
    <property type="nucleotide sequence ID" value="XM_040917077.1"/>
</dbReference>
<dbReference type="PANTHER" id="PTHR24304">
    <property type="entry name" value="CYTOCHROME P450 FAMILY 7"/>
    <property type="match status" value="1"/>
</dbReference>
<dbReference type="PANTHER" id="PTHR24304:SF2">
    <property type="entry name" value="24-HYDROXYCHOLESTEROL 7-ALPHA-HYDROXYLASE"/>
    <property type="match status" value="1"/>
</dbReference>
<dbReference type="InterPro" id="IPR036396">
    <property type="entry name" value="Cyt_P450_sf"/>
</dbReference>
<sequence length="535" mass="60835">MLLEVLLRIPPSGQASLILGSLFFLWHLWTFTAKHSIWPSQPKELPYHMPHTGHLYSFFFGSVQLMERGLRHTDQTREPFSIQLPGRKLYIITRPEDVTQVFNNKTSTLDHDSTLRETLLAFGVTDEGSRLAWRTPEPGERDSLSLLGPNQPLGDAAARVPPKSLINWIRDSFRRHLMTPQSLYEMADLFRDSLLDSIRMDRIAHYTTRPDGAVSLYPFLRQAMVEASVRSIFGSHLHEVDPDCVAHMLAFNDHAWQIVMRYPRFFGHSSVSKPYDRMMETMRTFVQRPLAENEGANPLIRNVLIGMEAANLDTQSRAAIVLMIFWAATSNEYNALFWLISHLMHDPALLQEVKRETDAAWKDGNLNTKHFKRDCPVLDAIFHEIFRHKNAAGTMRLVSETTVIGGKELQPGNLAYIPFRQLHHNEAVWGPTYQDFDHTRFIDNKSLVRHPSFRPFGGGQTHCTGRTLAKLEVFSAAAILLRRFDMRLAGATAAGNSEKPSFPVLDNETLSLGLNGPLRGSDLFVKMIEKVEGEL</sequence>
<evidence type="ECO:0000256" key="4">
    <source>
        <dbReference type="ARBA" id="ARBA00023004"/>
    </source>
</evidence>
<dbReference type="GeneID" id="63834206"/>
<accession>A0A9P4Y300</accession>
<evidence type="ECO:0000256" key="2">
    <source>
        <dbReference type="ARBA" id="ARBA00022617"/>
    </source>
</evidence>
<protein>
    <submittedName>
        <fullName evidence="6">Cytochrome P450</fullName>
    </submittedName>
</protein>
<dbReference type="GO" id="GO:0005506">
    <property type="term" value="F:iron ion binding"/>
    <property type="evidence" value="ECO:0007669"/>
    <property type="project" value="InterPro"/>
</dbReference>
<evidence type="ECO:0000256" key="3">
    <source>
        <dbReference type="ARBA" id="ARBA00022723"/>
    </source>
</evidence>
<feature type="binding site" description="axial binding residue" evidence="5">
    <location>
        <position position="463"/>
    </location>
    <ligand>
        <name>heme</name>
        <dbReference type="ChEBI" id="CHEBI:30413"/>
    </ligand>
    <ligandPart>
        <name>Fe</name>
        <dbReference type="ChEBI" id="CHEBI:18248"/>
    </ligandPart>
</feature>
<dbReference type="Gene3D" id="1.10.630.10">
    <property type="entry name" value="Cytochrome P450"/>
    <property type="match status" value="1"/>
</dbReference>
<keyword evidence="4 5" id="KW-0408">Iron</keyword>
<dbReference type="PRINTS" id="PR00463">
    <property type="entry name" value="EP450I"/>
</dbReference>
<dbReference type="AlphaFoldDB" id="A0A9P4Y300"/>
<dbReference type="GO" id="GO:0020037">
    <property type="term" value="F:heme binding"/>
    <property type="evidence" value="ECO:0007669"/>
    <property type="project" value="InterPro"/>
</dbReference>
<dbReference type="SUPFAM" id="SSF48264">
    <property type="entry name" value="Cytochrome P450"/>
    <property type="match status" value="1"/>
</dbReference>
<keyword evidence="3 5" id="KW-0479">Metal-binding</keyword>
<evidence type="ECO:0000313" key="6">
    <source>
        <dbReference type="EMBL" id="KAF3765563.1"/>
    </source>
</evidence>
<dbReference type="Pfam" id="PF00067">
    <property type="entry name" value="p450"/>
    <property type="match status" value="1"/>
</dbReference>
<comment type="caution">
    <text evidence="6">The sequence shown here is derived from an EMBL/GenBank/DDBJ whole genome shotgun (WGS) entry which is preliminary data.</text>
</comment>
<organism evidence="6 7">
    <name type="scientific">Cryphonectria parasitica (strain ATCC 38755 / EP155)</name>
    <dbReference type="NCBI Taxonomy" id="660469"/>
    <lineage>
        <taxon>Eukaryota</taxon>
        <taxon>Fungi</taxon>
        <taxon>Dikarya</taxon>
        <taxon>Ascomycota</taxon>
        <taxon>Pezizomycotina</taxon>
        <taxon>Sordariomycetes</taxon>
        <taxon>Sordariomycetidae</taxon>
        <taxon>Diaporthales</taxon>
        <taxon>Cryphonectriaceae</taxon>
        <taxon>Cryphonectria-Endothia species complex</taxon>
        <taxon>Cryphonectria</taxon>
    </lineage>
</organism>
<evidence type="ECO:0000256" key="1">
    <source>
        <dbReference type="ARBA" id="ARBA00010617"/>
    </source>
</evidence>
<gene>
    <name evidence="6" type="ORF">M406DRAFT_256088</name>
</gene>
<keyword evidence="7" id="KW-1185">Reference proteome</keyword>
<evidence type="ECO:0000256" key="5">
    <source>
        <dbReference type="PIRSR" id="PIRSR602401-1"/>
    </source>
</evidence>
<evidence type="ECO:0000313" key="7">
    <source>
        <dbReference type="Proteomes" id="UP000803844"/>
    </source>
</evidence>
<dbReference type="GO" id="GO:0016705">
    <property type="term" value="F:oxidoreductase activity, acting on paired donors, with incorporation or reduction of molecular oxygen"/>
    <property type="evidence" value="ECO:0007669"/>
    <property type="project" value="InterPro"/>
</dbReference>
<dbReference type="GO" id="GO:0008395">
    <property type="term" value="F:steroid hydroxylase activity"/>
    <property type="evidence" value="ECO:0007669"/>
    <property type="project" value="TreeGrafter"/>
</dbReference>
<proteinExistence type="inferred from homology"/>
<dbReference type="OrthoDB" id="1470350at2759"/>
<comment type="cofactor">
    <cofactor evidence="5">
        <name>heme</name>
        <dbReference type="ChEBI" id="CHEBI:30413"/>
    </cofactor>
</comment>
<keyword evidence="2 5" id="KW-0349">Heme</keyword>
<dbReference type="InterPro" id="IPR001128">
    <property type="entry name" value="Cyt_P450"/>
</dbReference>
<reference evidence="6" key="1">
    <citation type="journal article" date="2020" name="Phytopathology">
        <title>Genome sequence of the chestnut blight fungus Cryphonectria parasitica EP155: A fundamental resource for an archetypical invasive plant pathogen.</title>
        <authorList>
            <person name="Crouch J.A."/>
            <person name="Dawe A."/>
            <person name="Aerts A."/>
            <person name="Barry K."/>
            <person name="Churchill A.C.L."/>
            <person name="Grimwood J."/>
            <person name="Hillman B."/>
            <person name="Milgroom M.G."/>
            <person name="Pangilinan J."/>
            <person name="Smith M."/>
            <person name="Salamov A."/>
            <person name="Schmutz J."/>
            <person name="Yadav J."/>
            <person name="Grigoriev I.V."/>
            <person name="Nuss D."/>
        </authorList>
    </citation>
    <scope>NUCLEOTIDE SEQUENCE</scope>
    <source>
        <strain evidence="6">EP155</strain>
    </source>
</reference>